<dbReference type="AlphaFoldDB" id="A0A432ML39"/>
<dbReference type="RefSeq" id="WP_126725314.1">
    <property type="nucleotide sequence ID" value="NZ_RYZH01000017.1"/>
</dbReference>
<sequence length="174" mass="19060">MSKDEMFNADFDNPYRAPEVSDPAEKARAAFGQYVGYGNFLRRFAAMVIDQLLVGIIGFVLGLSLGLVMLTLGIDPQEQGPQFFLNLLGLAIGVTYYAGLTSSTMQATLGKAALGLKVTDLHGRRISFPRALGRELGKILSALLLLIGYLMVLWDPRRQALHDKMAGTLVLRTR</sequence>
<evidence type="ECO:0000259" key="7">
    <source>
        <dbReference type="Pfam" id="PF06271"/>
    </source>
</evidence>
<evidence type="ECO:0000256" key="3">
    <source>
        <dbReference type="ARBA" id="ARBA00022692"/>
    </source>
</evidence>
<evidence type="ECO:0000256" key="2">
    <source>
        <dbReference type="ARBA" id="ARBA00022475"/>
    </source>
</evidence>
<evidence type="ECO:0000256" key="6">
    <source>
        <dbReference type="SAM" id="Phobius"/>
    </source>
</evidence>
<protein>
    <submittedName>
        <fullName evidence="8">RDD family protein</fullName>
    </submittedName>
</protein>
<feature type="domain" description="RDD" evidence="7">
    <location>
        <begin position="37"/>
        <end position="167"/>
    </location>
</feature>
<comment type="caution">
    <text evidence="8">The sequence shown here is derived from an EMBL/GenBank/DDBJ whole genome shotgun (WGS) entry which is preliminary data.</text>
</comment>
<keyword evidence="3 6" id="KW-0812">Transmembrane</keyword>
<dbReference type="PANTHER" id="PTHR36115:SF6">
    <property type="entry name" value="PROLINE-RICH ANTIGEN HOMOLOG"/>
    <property type="match status" value="1"/>
</dbReference>
<organism evidence="8 9">
    <name type="scientific">Tautonia sociabilis</name>
    <dbReference type="NCBI Taxonomy" id="2080755"/>
    <lineage>
        <taxon>Bacteria</taxon>
        <taxon>Pseudomonadati</taxon>
        <taxon>Planctomycetota</taxon>
        <taxon>Planctomycetia</taxon>
        <taxon>Isosphaerales</taxon>
        <taxon>Isosphaeraceae</taxon>
        <taxon>Tautonia</taxon>
    </lineage>
</organism>
<proteinExistence type="predicted"/>
<keyword evidence="4 6" id="KW-1133">Transmembrane helix</keyword>
<dbReference type="Pfam" id="PF06271">
    <property type="entry name" value="RDD"/>
    <property type="match status" value="1"/>
</dbReference>
<dbReference type="Proteomes" id="UP000280296">
    <property type="component" value="Unassembled WGS sequence"/>
</dbReference>
<reference evidence="8 9" key="2">
    <citation type="submission" date="2019-01" db="EMBL/GenBank/DDBJ databases">
        <title>Tautonia sociabilis, a novel thermotolerant planctomycete of Isosphaeraceae family, isolated from a 4000 m deep subterranean habitat.</title>
        <authorList>
            <person name="Kovaleva O.L."/>
            <person name="Elcheninov A.G."/>
            <person name="Van Heerden E."/>
            <person name="Toshchakov S.V."/>
            <person name="Novikov A."/>
            <person name="Bonch-Osmolovskaya E.A."/>
            <person name="Kublanov I.V."/>
        </authorList>
    </citation>
    <scope>NUCLEOTIDE SEQUENCE [LARGE SCALE GENOMIC DNA]</scope>
    <source>
        <strain evidence="8 9">GM2012</strain>
    </source>
</reference>
<evidence type="ECO:0000313" key="9">
    <source>
        <dbReference type="Proteomes" id="UP000280296"/>
    </source>
</evidence>
<dbReference type="PANTHER" id="PTHR36115">
    <property type="entry name" value="PROLINE-RICH ANTIGEN HOMOLOG-RELATED"/>
    <property type="match status" value="1"/>
</dbReference>
<accession>A0A432ML39</accession>
<gene>
    <name evidence="8" type="ORF">TsocGM_10580</name>
</gene>
<keyword evidence="9" id="KW-1185">Reference proteome</keyword>
<dbReference type="GO" id="GO:0005886">
    <property type="term" value="C:plasma membrane"/>
    <property type="evidence" value="ECO:0007669"/>
    <property type="project" value="UniProtKB-SubCell"/>
</dbReference>
<keyword evidence="2" id="KW-1003">Cell membrane</keyword>
<name>A0A432ML39_9BACT</name>
<feature type="transmembrane region" description="Helical" evidence="6">
    <location>
        <begin position="52"/>
        <end position="74"/>
    </location>
</feature>
<evidence type="ECO:0000256" key="1">
    <source>
        <dbReference type="ARBA" id="ARBA00004651"/>
    </source>
</evidence>
<feature type="transmembrane region" description="Helical" evidence="6">
    <location>
        <begin position="80"/>
        <end position="99"/>
    </location>
</feature>
<feature type="transmembrane region" description="Helical" evidence="6">
    <location>
        <begin position="136"/>
        <end position="154"/>
    </location>
</feature>
<evidence type="ECO:0000256" key="5">
    <source>
        <dbReference type="ARBA" id="ARBA00023136"/>
    </source>
</evidence>
<dbReference type="OrthoDB" id="9793824at2"/>
<reference evidence="8 9" key="1">
    <citation type="submission" date="2018-12" db="EMBL/GenBank/DDBJ databases">
        <authorList>
            <person name="Toschakov S.V."/>
        </authorList>
    </citation>
    <scope>NUCLEOTIDE SEQUENCE [LARGE SCALE GENOMIC DNA]</scope>
    <source>
        <strain evidence="8 9">GM2012</strain>
    </source>
</reference>
<dbReference type="EMBL" id="RYZH01000017">
    <property type="protein sequence ID" value="RUL87798.1"/>
    <property type="molecule type" value="Genomic_DNA"/>
</dbReference>
<dbReference type="InterPro" id="IPR051791">
    <property type="entry name" value="Pra-immunoreactive"/>
</dbReference>
<evidence type="ECO:0000313" key="8">
    <source>
        <dbReference type="EMBL" id="RUL87798.1"/>
    </source>
</evidence>
<comment type="subcellular location">
    <subcellularLocation>
        <location evidence="1">Cell membrane</location>
        <topology evidence="1">Multi-pass membrane protein</topology>
    </subcellularLocation>
</comment>
<keyword evidence="5 6" id="KW-0472">Membrane</keyword>
<dbReference type="InterPro" id="IPR010432">
    <property type="entry name" value="RDD"/>
</dbReference>
<evidence type="ECO:0000256" key="4">
    <source>
        <dbReference type="ARBA" id="ARBA00022989"/>
    </source>
</evidence>